<proteinExistence type="predicted"/>
<gene>
    <name evidence="3" type="ORF">RchiOBHm_Chr5g0068001</name>
</gene>
<protein>
    <submittedName>
        <fullName evidence="3">Uncharacterized protein</fullName>
    </submittedName>
</protein>
<evidence type="ECO:0000313" key="4">
    <source>
        <dbReference type="Proteomes" id="UP000238479"/>
    </source>
</evidence>
<reference evidence="3 4" key="1">
    <citation type="journal article" date="2018" name="Nat. Genet.">
        <title>The Rosa genome provides new insights in the design of modern roses.</title>
        <authorList>
            <person name="Bendahmane M."/>
        </authorList>
    </citation>
    <scope>NUCLEOTIDE SEQUENCE [LARGE SCALE GENOMIC DNA]</scope>
    <source>
        <strain evidence="4">cv. Old Blush</strain>
    </source>
</reference>
<dbReference type="Pfam" id="PF04859">
    <property type="entry name" value="DUF641"/>
    <property type="match status" value="1"/>
</dbReference>
<feature type="domain" description="DUF641" evidence="1">
    <location>
        <begin position="91"/>
        <end position="199"/>
    </location>
</feature>
<name>A0A2P6QJK3_ROSCH</name>
<dbReference type="InterPro" id="IPR056813">
    <property type="entry name" value="GIL1_IRKI_C"/>
</dbReference>
<dbReference type="GO" id="GO:0009959">
    <property type="term" value="P:negative gravitropism"/>
    <property type="evidence" value="ECO:0007669"/>
    <property type="project" value="InterPro"/>
</dbReference>
<comment type="caution">
    <text evidence="3">The sequence shown here is derived from an EMBL/GenBank/DDBJ whole genome shotgun (WGS) entry which is preliminary data.</text>
</comment>
<dbReference type="Gramene" id="PRQ34365">
    <property type="protein sequence ID" value="PRQ34365"/>
    <property type="gene ID" value="RchiOBHm_Chr5g0068001"/>
</dbReference>
<dbReference type="AlphaFoldDB" id="A0A2P6QJK3"/>
<dbReference type="InterPro" id="IPR006943">
    <property type="entry name" value="DUF641_pln"/>
</dbReference>
<dbReference type="InterPro" id="IPR040225">
    <property type="entry name" value="GIL1-like"/>
</dbReference>
<evidence type="ECO:0000313" key="3">
    <source>
        <dbReference type="EMBL" id="PRQ34365.1"/>
    </source>
</evidence>
<dbReference type="STRING" id="74649.A0A2P6QJK3"/>
<dbReference type="EMBL" id="PDCK01000043">
    <property type="protein sequence ID" value="PRQ34365.1"/>
    <property type="molecule type" value="Genomic_DNA"/>
</dbReference>
<organism evidence="3 4">
    <name type="scientific">Rosa chinensis</name>
    <name type="common">China rose</name>
    <dbReference type="NCBI Taxonomy" id="74649"/>
    <lineage>
        <taxon>Eukaryota</taxon>
        <taxon>Viridiplantae</taxon>
        <taxon>Streptophyta</taxon>
        <taxon>Embryophyta</taxon>
        <taxon>Tracheophyta</taxon>
        <taxon>Spermatophyta</taxon>
        <taxon>Magnoliopsida</taxon>
        <taxon>eudicotyledons</taxon>
        <taxon>Gunneridae</taxon>
        <taxon>Pentapetalae</taxon>
        <taxon>rosids</taxon>
        <taxon>fabids</taxon>
        <taxon>Rosales</taxon>
        <taxon>Rosaceae</taxon>
        <taxon>Rosoideae</taxon>
        <taxon>Rosoideae incertae sedis</taxon>
        <taxon>Rosa</taxon>
    </lineage>
</organism>
<dbReference type="GO" id="GO:0009639">
    <property type="term" value="P:response to red or far red light"/>
    <property type="evidence" value="ECO:0007669"/>
    <property type="project" value="InterPro"/>
</dbReference>
<dbReference type="OMA" id="HEPRETP"/>
<feature type="domain" description="GIL1/IRKI C-terminal" evidence="2">
    <location>
        <begin position="417"/>
        <end position="467"/>
    </location>
</feature>
<evidence type="ECO:0000259" key="2">
    <source>
        <dbReference type="Pfam" id="PF24994"/>
    </source>
</evidence>
<evidence type="ECO:0000259" key="1">
    <source>
        <dbReference type="Pfam" id="PF04859"/>
    </source>
</evidence>
<accession>A0A2P6QJK3</accession>
<keyword evidence="4" id="KW-1185">Reference proteome</keyword>
<sequence length="472" mass="52783">MGSGKQTELSLRSEMVKPRTKGGMAGRFWNFSDLIQQVSAACNLRPPASSGRNRSSGDLADYCGTRDQEAYKTHDEDEDEEEEEVMGMEFVVMTEVFNAVSAMTIAYVSLQEAHNPWDPEKLRAADVAVVGELRRLGELRERYLRRRCYGGGSGDMLREAVVPYEAAIEELKREVKARDMEVDNLKEKLRSIIGETTSGKKSWTSLSRRKVNCITQVPAAPAPELFEGAMSGVREALDTFTIVLLSLMRAAHWDIAAAVRSIEAATATARRISASSVIQTQRANAKFALQSYISRKVFQGFDHESFYMDNGLSSVLSPDQYHRDCFAEYCDMKSMDSAELLNIQPSCNFGKFCSNKYLAIVHPKMEESFFGDLEQRQQVVEGRHPRSQFYRQFLELAKAMWLLHLLAFSLDPAPSQFEAGRGADFHPDYMESVLKSPGQVPSGQVVGFPLIPGFKLGNGSIIKARVYLVSKN</sequence>
<dbReference type="Proteomes" id="UP000238479">
    <property type="component" value="Chromosome 5"/>
</dbReference>
<dbReference type="PANTHER" id="PTHR31161">
    <property type="entry name" value="PROTEIN GRAVITROPIC IN THE LIGHT 1"/>
    <property type="match status" value="1"/>
</dbReference>
<dbReference type="Pfam" id="PF24994">
    <property type="entry name" value="GIL1_IRKI_C"/>
    <property type="match status" value="1"/>
</dbReference>